<accession>A0A6J5RUL5</accession>
<proteinExistence type="predicted"/>
<reference evidence="1" key="1">
    <citation type="submission" date="2020-05" db="EMBL/GenBank/DDBJ databases">
        <authorList>
            <person name="Chiriac C."/>
            <person name="Salcher M."/>
            <person name="Ghai R."/>
            <person name="Kavagutti S V."/>
        </authorList>
    </citation>
    <scope>NUCLEOTIDE SEQUENCE</scope>
</reference>
<dbReference type="EMBL" id="LR797264">
    <property type="protein sequence ID" value="CAB4198007.1"/>
    <property type="molecule type" value="Genomic_DNA"/>
</dbReference>
<name>A0A6J5RUL5_9CAUD</name>
<organism evidence="1">
    <name type="scientific">uncultured Caudovirales phage</name>
    <dbReference type="NCBI Taxonomy" id="2100421"/>
    <lineage>
        <taxon>Viruses</taxon>
        <taxon>Duplodnaviria</taxon>
        <taxon>Heunggongvirae</taxon>
        <taxon>Uroviricota</taxon>
        <taxon>Caudoviricetes</taxon>
        <taxon>Peduoviridae</taxon>
        <taxon>Maltschvirus</taxon>
        <taxon>Maltschvirus maltsch</taxon>
    </lineage>
</organism>
<gene>
    <name evidence="1" type="ORF">UFOVP1323_59</name>
</gene>
<evidence type="ECO:0000313" key="1">
    <source>
        <dbReference type="EMBL" id="CAB4198007.1"/>
    </source>
</evidence>
<protein>
    <submittedName>
        <fullName evidence="1">Uncharacterized protein</fullName>
    </submittedName>
</protein>
<sequence>MHKISDYQLAIIKESAQDNLKILKQLQSHDPSVYRMHIEIRDTELVLEIVEEIRKGN</sequence>